<dbReference type="KEGG" id="fll:EI427_00620"/>
<evidence type="ECO:0000313" key="2">
    <source>
        <dbReference type="EMBL" id="AZQ60764.1"/>
    </source>
</evidence>
<sequence length="188" mass="22598">MRNLNFRQRVLIETCVKQNYSFAFIGRLIGVASSTISREIKRNTAVDEKYCAHLAHRLAYARKIVAGSQRKSRYVFFYRKKKYVLYADRREIVWYSDSKTQRKEYPDSIPYRWVKRRFKPVKFYQERLGLRPMFHFKDFWHLLDELLAHNQRKIAFNKRTQISINQSITTPSSSTFEIVSTKEIKKVA</sequence>
<dbReference type="OrthoDB" id="979173at2"/>
<dbReference type="AlphaFoldDB" id="A0A3S9NXV9"/>
<feature type="domain" description="Transposase IS30-like HTH" evidence="1">
    <location>
        <begin position="3"/>
        <end position="43"/>
    </location>
</feature>
<reference evidence="2 3" key="1">
    <citation type="submission" date="2018-12" db="EMBL/GenBank/DDBJ databases">
        <title>Flammeovirga pectinis sp. nov., isolated from the gut of the Korean scallop, Patinopecten yessoensis.</title>
        <authorList>
            <person name="Bae J.-W."/>
            <person name="Jeong Y.-S."/>
            <person name="Kang W."/>
        </authorList>
    </citation>
    <scope>NUCLEOTIDE SEQUENCE [LARGE SCALE GENOMIC DNA]</scope>
    <source>
        <strain evidence="2 3">L12M1</strain>
    </source>
</reference>
<gene>
    <name evidence="2" type="ORF">EI427_00620</name>
</gene>
<evidence type="ECO:0000313" key="3">
    <source>
        <dbReference type="Proteomes" id="UP000267268"/>
    </source>
</evidence>
<evidence type="ECO:0000259" key="1">
    <source>
        <dbReference type="Pfam" id="PF13936"/>
    </source>
</evidence>
<keyword evidence="3" id="KW-1185">Reference proteome</keyword>
<dbReference type="Pfam" id="PF13936">
    <property type="entry name" value="HTH_38"/>
    <property type="match status" value="1"/>
</dbReference>
<proteinExistence type="predicted"/>
<protein>
    <recommendedName>
        <fullName evidence="1">Transposase IS30-like HTH domain-containing protein</fullName>
    </recommendedName>
</protein>
<dbReference type="Proteomes" id="UP000267268">
    <property type="component" value="Chromosome 1"/>
</dbReference>
<accession>A0A3S9NXV9</accession>
<dbReference type="EMBL" id="CP034562">
    <property type="protein sequence ID" value="AZQ60764.1"/>
    <property type="molecule type" value="Genomic_DNA"/>
</dbReference>
<organism evidence="2 3">
    <name type="scientific">Flammeovirga pectinis</name>
    <dbReference type="NCBI Taxonomy" id="2494373"/>
    <lineage>
        <taxon>Bacteria</taxon>
        <taxon>Pseudomonadati</taxon>
        <taxon>Bacteroidota</taxon>
        <taxon>Cytophagia</taxon>
        <taxon>Cytophagales</taxon>
        <taxon>Flammeovirgaceae</taxon>
        <taxon>Flammeovirga</taxon>
    </lineage>
</organism>
<name>A0A3S9NXV9_9BACT</name>
<dbReference type="InterPro" id="IPR025246">
    <property type="entry name" value="IS30-like_HTH"/>
</dbReference>
<dbReference type="RefSeq" id="WP_126610710.1">
    <property type="nucleotide sequence ID" value="NZ_CP034562.1"/>
</dbReference>